<comment type="caution">
    <text evidence="1">The sequence shown here is derived from an EMBL/GenBank/DDBJ whole genome shotgun (WGS) entry which is preliminary data.</text>
</comment>
<organism evidence="1 2">
    <name type="scientific">Melastoma candidum</name>
    <dbReference type="NCBI Taxonomy" id="119954"/>
    <lineage>
        <taxon>Eukaryota</taxon>
        <taxon>Viridiplantae</taxon>
        <taxon>Streptophyta</taxon>
        <taxon>Embryophyta</taxon>
        <taxon>Tracheophyta</taxon>
        <taxon>Spermatophyta</taxon>
        <taxon>Magnoliopsida</taxon>
        <taxon>eudicotyledons</taxon>
        <taxon>Gunneridae</taxon>
        <taxon>Pentapetalae</taxon>
        <taxon>rosids</taxon>
        <taxon>malvids</taxon>
        <taxon>Myrtales</taxon>
        <taxon>Melastomataceae</taxon>
        <taxon>Melastomatoideae</taxon>
        <taxon>Melastomateae</taxon>
        <taxon>Melastoma</taxon>
    </lineage>
</organism>
<gene>
    <name evidence="1" type="ORF">MLD38_016759</name>
</gene>
<sequence>MLPSTPLPGVSSVNHHCCRLHLFDQSRLADAMTSGLSSPSSLKSRSSIRIKHRTPVTSHRPPFRDSFQIRRHPSGKSPWHPRSVRVRPLLSSPRKTFSDPGNSDPQIWRSTVANLQPQVFPILATTYNSAPGS</sequence>
<accession>A0ACB9QMU8</accession>
<reference evidence="2" key="1">
    <citation type="journal article" date="2023" name="Front. Plant Sci.">
        <title>Chromosomal-level genome assembly of Melastoma candidum provides insights into trichome evolution.</title>
        <authorList>
            <person name="Zhong Y."/>
            <person name="Wu W."/>
            <person name="Sun C."/>
            <person name="Zou P."/>
            <person name="Liu Y."/>
            <person name="Dai S."/>
            <person name="Zhou R."/>
        </authorList>
    </citation>
    <scope>NUCLEOTIDE SEQUENCE [LARGE SCALE GENOMIC DNA]</scope>
</reference>
<evidence type="ECO:0000313" key="1">
    <source>
        <dbReference type="EMBL" id="KAI4368172.1"/>
    </source>
</evidence>
<evidence type="ECO:0000313" key="2">
    <source>
        <dbReference type="Proteomes" id="UP001057402"/>
    </source>
</evidence>
<name>A0ACB9QMU8_9MYRT</name>
<dbReference type="EMBL" id="CM042884">
    <property type="protein sequence ID" value="KAI4368172.1"/>
    <property type="molecule type" value="Genomic_DNA"/>
</dbReference>
<proteinExistence type="predicted"/>
<dbReference type="Proteomes" id="UP001057402">
    <property type="component" value="Chromosome 5"/>
</dbReference>
<protein>
    <submittedName>
        <fullName evidence="1">Uncharacterized protein</fullName>
    </submittedName>
</protein>
<keyword evidence="2" id="KW-1185">Reference proteome</keyword>